<dbReference type="Proteomes" id="UP000030762">
    <property type="component" value="Unassembled WGS sequence"/>
</dbReference>
<dbReference type="OrthoDB" id="70945at2759"/>
<reference evidence="1 2" key="1">
    <citation type="submission" date="2012-04" db="EMBL/GenBank/DDBJ databases">
        <title>The Genome Sequence of Saprolegnia declina VS20.</title>
        <authorList>
            <consortium name="The Broad Institute Genome Sequencing Platform"/>
            <person name="Russ C."/>
            <person name="Nusbaum C."/>
            <person name="Tyler B."/>
            <person name="van West P."/>
            <person name="Dieguez-Uribeondo J."/>
            <person name="de Bruijn I."/>
            <person name="Tripathy S."/>
            <person name="Jiang R."/>
            <person name="Young S.K."/>
            <person name="Zeng Q."/>
            <person name="Gargeya S."/>
            <person name="Fitzgerald M."/>
            <person name="Haas B."/>
            <person name="Abouelleil A."/>
            <person name="Alvarado L."/>
            <person name="Arachchi H.M."/>
            <person name="Berlin A."/>
            <person name="Chapman S.B."/>
            <person name="Goldberg J."/>
            <person name="Griggs A."/>
            <person name="Gujja S."/>
            <person name="Hansen M."/>
            <person name="Howarth C."/>
            <person name="Imamovic A."/>
            <person name="Larimer J."/>
            <person name="McCowen C."/>
            <person name="Montmayeur A."/>
            <person name="Murphy C."/>
            <person name="Neiman D."/>
            <person name="Pearson M."/>
            <person name="Priest M."/>
            <person name="Roberts A."/>
            <person name="Saif S."/>
            <person name="Shea T."/>
            <person name="Sisk P."/>
            <person name="Sykes S."/>
            <person name="Wortman J."/>
            <person name="Nusbaum C."/>
            <person name="Birren B."/>
        </authorList>
    </citation>
    <scope>NUCLEOTIDE SEQUENCE [LARGE SCALE GENOMIC DNA]</scope>
    <source>
        <strain evidence="1 2">VS20</strain>
    </source>
</reference>
<protein>
    <submittedName>
        <fullName evidence="1">Uncharacterized protein</fullName>
    </submittedName>
</protein>
<dbReference type="VEuPathDB" id="FungiDB:SDRG_10720"/>
<dbReference type="AlphaFoldDB" id="T0RGX3"/>
<dbReference type="OMA" id="CDAIERQ"/>
<dbReference type="EMBL" id="JH767168">
    <property type="protein sequence ID" value="EQC31548.1"/>
    <property type="molecule type" value="Genomic_DNA"/>
</dbReference>
<evidence type="ECO:0000313" key="1">
    <source>
        <dbReference type="EMBL" id="EQC31548.1"/>
    </source>
</evidence>
<keyword evidence="2" id="KW-1185">Reference proteome</keyword>
<proteinExistence type="predicted"/>
<dbReference type="InterPro" id="IPR029159">
    <property type="entry name" value="CA109-like"/>
</dbReference>
<organism evidence="1 2">
    <name type="scientific">Saprolegnia diclina (strain VS20)</name>
    <dbReference type="NCBI Taxonomy" id="1156394"/>
    <lineage>
        <taxon>Eukaryota</taxon>
        <taxon>Sar</taxon>
        <taxon>Stramenopiles</taxon>
        <taxon>Oomycota</taxon>
        <taxon>Saprolegniomycetes</taxon>
        <taxon>Saprolegniales</taxon>
        <taxon>Saprolegniaceae</taxon>
        <taxon>Saprolegnia</taxon>
    </lineage>
</organism>
<evidence type="ECO:0000313" key="2">
    <source>
        <dbReference type="Proteomes" id="UP000030762"/>
    </source>
</evidence>
<name>T0RGX3_SAPDV</name>
<dbReference type="eggNOG" id="ENOG502S9PP">
    <property type="taxonomic scope" value="Eukaryota"/>
</dbReference>
<dbReference type="GeneID" id="19951447"/>
<sequence>MTEKAKKTVVKLQKAFLEEVNGCDAIERQGLQALSSLANIAGRLPLVSDTSTYGVLAAMHNVETLLTQRHYEALEKARLAVAQTVEYFFDHVENMQRHMSTCADVFDGLTLTPSTLFLAESMEWMENVLGMYEREAARKKELCQTLGYADVALLHAKHAQYLSSSRYGAINRDYVTLVTDAAKAKLAQAAKDKKLPEEDEDA</sequence>
<gene>
    <name evidence="1" type="ORF">SDRG_10720</name>
</gene>
<accession>T0RGX3</accession>
<dbReference type="Pfam" id="PF15011">
    <property type="entry name" value="CA109-like"/>
    <property type="match status" value="1"/>
</dbReference>
<dbReference type="InParanoid" id="T0RGX3"/>
<dbReference type="RefSeq" id="XP_008614947.1">
    <property type="nucleotide sequence ID" value="XM_008616725.1"/>
</dbReference>